<dbReference type="EnsemblMetazoa" id="Aqu2.1.42434_001">
    <property type="protein sequence ID" value="Aqu2.1.42434_001"/>
    <property type="gene ID" value="Aqu2.1.42434"/>
</dbReference>
<protein>
    <submittedName>
        <fullName evidence="1">Uncharacterized protein</fullName>
    </submittedName>
</protein>
<organism evidence="1">
    <name type="scientific">Amphimedon queenslandica</name>
    <name type="common">Sponge</name>
    <dbReference type="NCBI Taxonomy" id="400682"/>
    <lineage>
        <taxon>Eukaryota</taxon>
        <taxon>Metazoa</taxon>
        <taxon>Porifera</taxon>
        <taxon>Demospongiae</taxon>
        <taxon>Heteroscleromorpha</taxon>
        <taxon>Haplosclerida</taxon>
        <taxon>Niphatidae</taxon>
        <taxon>Amphimedon</taxon>
    </lineage>
</organism>
<reference evidence="1" key="1">
    <citation type="submission" date="2017-05" db="UniProtKB">
        <authorList>
            <consortium name="EnsemblMetazoa"/>
        </authorList>
    </citation>
    <scope>IDENTIFICATION</scope>
</reference>
<name>A0A1X7VRA7_AMPQE</name>
<evidence type="ECO:0000313" key="1">
    <source>
        <dbReference type="EnsemblMetazoa" id="Aqu2.1.42434_001"/>
    </source>
</evidence>
<dbReference type="InParanoid" id="A0A1X7VRA7"/>
<accession>A0A1X7VRA7</accession>
<proteinExistence type="predicted"/>
<sequence>MLSVFSPENRRFLPK</sequence>